<dbReference type="Pfam" id="PF00486">
    <property type="entry name" value="Trans_reg_C"/>
    <property type="match status" value="1"/>
</dbReference>
<proteinExistence type="predicted"/>
<feature type="domain" description="OmpR/PhoB-type" evidence="11">
    <location>
        <begin position="133"/>
        <end position="232"/>
    </location>
</feature>
<evidence type="ECO:0000259" key="10">
    <source>
        <dbReference type="PROSITE" id="PS50110"/>
    </source>
</evidence>
<feature type="modified residue" description="4-aspartylphosphate" evidence="8">
    <location>
        <position position="53"/>
    </location>
</feature>
<evidence type="ECO:0000256" key="2">
    <source>
        <dbReference type="ARBA" id="ARBA00022553"/>
    </source>
</evidence>
<evidence type="ECO:0000256" key="7">
    <source>
        <dbReference type="ARBA" id="ARBA00024867"/>
    </source>
</evidence>
<dbReference type="PROSITE" id="PS51755">
    <property type="entry name" value="OMPR_PHOB"/>
    <property type="match status" value="1"/>
</dbReference>
<dbReference type="PANTHER" id="PTHR48111:SF2">
    <property type="entry name" value="RESPONSE REGULATOR SAER"/>
    <property type="match status" value="1"/>
</dbReference>
<dbReference type="InterPro" id="IPR001789">
    <property type="entry name" value="Sig_transdc_resp-reg_receiver"/>
</dbReference>
<dbReference type="InterPro" id="IPR001867">
    <property type="entry name" value="OmpR/PhoB-type_DNA-bd"/>
</dbReference>
<evidence type="ECO:0000256" key="6">
    <source>
        <dbReference type="ARBA" id="ARBA00023163"/>
    </source>
</evidence>
<dbReference type="InterPro" id="IPR058211">
    <property type="entry name" value="VanR-like"/>
</dbReference>
<dbReference type="SMART" id="SM00448">
    <property type="entry name" value="REC"/>
    <property type="match status" value="1"/>
</dbReference>
<organism evidence="12 13">
    <name type="scientific">Candidatus Fimiplasma intestinipullorum</name>
    <dbReference type="NCBI Taxonomy" id="2840825"/>
    <lineage>
        <taxon>Bacteria</taxon>
        <taxon>Bacillati</taxon>
        <taxon>Bacillota</taxon>
        <taxon>Clostridia</taxon>
        <taxon>Eubacteriales</taxon>
        <taxon>Candidatus Fimiplasma</taxon>
    </lineage>
</organism>
<evidence type="ECO:0000313" key="12">
    <source>
        <dbReference type="EMBL" id="HIU12851.1"/>
    </source>
</evidence>
<dbReference type="Proteomes" id="UP000824175">
    <property type="component" value="Unassembled WGS sequence"/>
</dbReference>
<evidence type="ECO:0000256" key="1">
    <source>
        <dbReference type="ARBA" id="ARBA00018672"/>
    </source>
</evidence>
<evidence type="ECO:0000256" key="9">
    <source>
        <dbReference type="PROSITE-ProRule" id="PRU01091"/>
    </source>
</evidence>
<keyword evidence="3" id="KW-0902">Two-component regulatory system</keyword>
<dbReference type="GO" id="GO:0006355">
    <property type="term" value="P:regulation of DNA-templated transcription"/>
    <property type="evidence" value="ECO:0007669"/>
    <property type="project" value="InterPro"/>
</dbReference>
<name>A0A9D1L0A8_9FIRM</name>
<dbReference type="CDD" id="cd17574">
    <property type="entry name" value="REC_OmpR"/>
    <property type="match status" value="1"/>
</dbReference>
<dbReference type="CDD" id="cd00383">
    <property type="entry name" value="trans_reg_C"/>
    <property type="match status" value="1"/>
</dbReference>
<dbReference type="Gene3D" id="1.10.10.10">
    <property type="entry name" value="Winged helix-like DNA-binding domain superfamily/Winged helix DNA-binding domain"/>
    <property type="match status" value="1"/>
</dbReference>
<feature type="domain" description="Response regulatory" evidence="10">
    <location>
        <begin position="4"/>
        <end position="117"/>
    </location>
</feature>
<dbReference type="InterPro" id="IPR011006">
    <property type="entry name" value="CheY-like_superfamily"/>
</dbReference>
<evidence type="ECO:0000259" key="11">
    <source>
        <dbReference type="PROSITE" id="PS51755"/>
    </source>
</evidence>
<dbReference type="GO" id="GO:0005829">
    <property type="term" value="C:cytosol"/>
    <property type="evidence" value="ECO:0007669"/>
    <property type="project" value="TreeGrafter"/>
</dbReference>
<dbReference type="InterPro" id="IPR016032">
    <property type="entry name" value="Sig_transdc_resp-reg_C-effctor"/>
</dbReference>
<evidence type="ECO:0000256" key="3">
    <source>
        <dbReference type="ARBA" id="ARBA00023012"/>
    </source>
</evidence>
<dbReference type="Pfam" id="PF00072">
    <property type="entry name" value="Response_reg"/>
    <property type="match status" value="1"/>
</dbReference>
<evidence type="ECO:0000256" key="8">
    <source>
        <dbReference type="PROSITE-ProRule" id="PRU00169"/>
    </source>
</evidence>
<dbReference type="Gene3D" id="6.10.250.690">
    <property type="match status" value="1"/>
</dbReference>
<evidence type="ECO:0000256" key="4">
    <source>
        <dbReference type="ARBA" id="ARBA00023015"/>
    </source>
</evidence>
<reference evidence="12" key="1">
    <citation type="submission" date="2020-10" db="EMBL/GenBank/DDBJ databases">
        <authorList>
            <person name="Gilroy R."/>
        </authorList>
    </citation>
    <scope>NUCLEOTIDE SEQUENCE</scope>
    <source>
        <strain evidence="12">CHK195-11698</strain>
    </source>
</reference>
<dbReference type="NCBIfam" id="NF033117">
    <property type="entry name" value="vanR_ACDEGLN"/>
    <property type="match status" value="1"/>
</dbReference>
<dbReference type="SUPFAM" id="SSF46894">
    <property type="entry name" value="C-terminal effector domain of the bipartite response regulators"/>
    <property type="match status" value="1"/>
</dbReference>
<dbReference type="SUPFAM" id="SSF52172">
    <property type="entry name" value="CheY-like"/>
    <property type="match status" value="1"/>
</dbReference>
<evidence type="ECO:0000313" key="13">
    <source>
        <dbReference type="Proteomes" id="UP000824175"/>
    </source>
</evidence>
<dbReference type="GO" id="GO:0032993">
    <property type="term" value="C:protein-DNA complex"/>
    <property type="evidence" value="ECO:0007669"/>
    <property type="project" value="TreeGrafter"/>
</dbReference>
<evidence type="ECO:0000256" key="5">
    <source>
        <dbReference type="ARBA" id="ARBA00023125"/>
    </source>
</evidence>
<accession>A0A9D1L0A8</accession>
<dbReference type="SMART" id="SM00862">
    <property type="entry name" value="Trans_reg_C"/>
    <property type="match status" value="1"/>
</dbReference>
<dbReference type="Gene3D" id="3.40.50.2300">
    <property type="match status" value="1"/>
</dbReference>
<dbReference type="InterPro" id="IPR039420">
    <property type="entry name" value="WalR-like"/>
</dbReference>
<comment type="caution">
    <text evidence="12">The sequence shown here is derived from an EMBL/GenBank/DDBJ whole genome shotgun (WGS) entry which is preliminary data.</text>
</comment>
<sequence>MSETILVVDDEAEITHLLEIYLKNEGFEVRPFYRAKEALAYLDHHPVDLALLDVMLPDMDGFLLLTHIREKFLFPVIMLTAKVEDMDKITGLSLGADDYITKPFNPLEVVARVKTQLRRYTRYNPSTKTMPLENSYDIRGLVINRDTHKCTLYKENIELTPIEFEILWYLCQHQGKVVSSEELFEAVWQEKYYDNNNTVMAHIARLREKLHEPPRKPKFIKTVWGVGYQIEK</sequence>
<dbReference type="GO" id="GO:0000156">
    <property type="term" value="F:phosphorelay response regulator activity"/>
    <property type="evidence" value="ECO:0007669"/>
    <property type="project" value="TreeGrafter"/>
</dbReference>
<keyword evidence="6" id="KW-0804">Transcription</keyword>
<dbReference type="PROSITE" id="PS50110">
    <property type="entry name" value="RESPONSE_REGULATORY"/>
    <property type="match status" value="1"/>
</dbReference>
<dbReference type="GO" id="GO:0000976">
    <property type="term" value="F:transcription cis-regulatory region binding"/>
    <property type="evidence" value="ECO:0007669"/>
    <property type="project" value="TreeGrafter"/>
</dbReference>
<keyword evidence="5 9" id="KW-0238">DNA-binding</keyword>
<dbReference type="AlphaFoldDB" id="A0A9D1L0A8"/>
<reference evidence="12" key="2">
    <citation type="journal article" date="2021" name="PeerJ">
        <title>Extensive microbial diversity within the chicken gut microbiome revealed by metagenomics and culture.</title>
        <authorList>
            <person name="Gilroy R."/>
            <person name="Ravi A."/>
            <person name="Getino M."/>
            <person name="Pursley I."/>
            <person name="Horton D.L."/>
            <person name="Alikhan N.F."/>
            <person name="Baker D."/>
            <person name="Gharbi K."/>
            <person name="Hall N."/>
            <person name="Watson M."/>
            <person name="Adriaenssens E.M."/>
            <person name="Foster-Nyarko E."/>
            <person name="Jarju S."/>
            <person name="Secka A."/>
            <person name="Antonio M."/>
            <person name="Oren A."/>
            <person name="Chaudhuri R.R."/>
            <person name="La Ragione R."/>
            <person name="Hildebrand F."/>
            <person name="Pallen M.J."/>
        </authorList>
    </citation>
    <scope>NUCLEOTIDE SEQUENCE</scope>
    <source>
        <strain evidence="12">CHK195-11698</strain>
    </source>
</reference>
<comment type="function">
    <text evidence="7">May play the central regulatory role in sporulation. It may be an element of the effector pathway responsible for the activation of sporulation genes in response to nutritional stress. Spo0A may act in concert with spo0H (a sigma factor) to control the expression of some genes that are critical to the sporulation process.</text>
</comment>
<protein>
    <recommendedName>
        <fullName evidence="1">Stage 0 sporulation protein A homolog</fullName>
    </recommendedName>
</protein>
<keyword evidence="4" id="KW-0805">Transcription regulation</keyword>
<gene>
    <name evidence="12" type="primary">vanR</name>
    <name evidence="12" type="ORF">IAD15_02100</name>
</gene>
<dbReference type="FunFam" id="1.10.10.10:FF:000018">
    <property type="entry name" value="DNA-binding response regulator ResD"/>
    <property type="match status" value="1"/>
</dbReference>
<dbReference type="InterPro" id="IPR036388">
    <property type="entry name" value="WH-like_DNA-bd_sf"/>
</dbReference>
<keyword evidence="2 8" id="KW-0597">Phosphoprotein</keyword>
<feature type="DNA-binding region" description="OmpR/PhoB-type" evidence="9">
    <location>
        <begin position="133"/>
        <end position="232"/>
    </location>
</feature>
<dbReference type="PANTHER" id="PTHR48111">
    <property type="entry name" value="REGULATOR OF RPOS"/>
    <property type="match status" value="1"/>
</dbReference>
<dbReference type="EMBL" id="DVMJ01000014">
    <property type="protein sequence ID" value="HIU12851.1"/>
    <property type="molecule type" value="Genomic_DNA"/>
</dbReference>